<dbReference type="Proteomes" id="UP000237000">
    <property type="component" value="Unassembled WGS sequence"/>
</dbReference>
<evidence type="ECO:0000313" key="1">
    <source>
        <dbReference type="EMBL" id="PON56791.1"/>
    </source>
</evidence>
<gene>
    <name evidence="1" type="ORF">TorRG33x02_295520</name>
</gene>
<keyword evidence="2" id="KW-1185">Reference proteome</keyword>
<feature type="non-terminal residue" evidence="1">
    <location>
        <position position="1"/>
    </location>
</feature>
<accession>A0A2P5C709</accession>
<sequence>ITSPIGKCAFSLSRRVSHFHLTFALKSL</sequence>
<comment type="caution">
    <text evidence="1">The sequence shown here is derived from an EMBL/GenBank/DDBJ whole genome shotgun (WGS) entry which is preliminary data.</text>
</comment>
<dbReference type="AlphaFoldDB" id="A0A2P5C709"/>
<dbReference type="InParanoid" id="A0A2P5C709"/>
<dbReference type="EMBL" id="JXTC01000405">
    <property type="protein sequence ID" value="PON56791.1"/>
    <property type="molecule type" value="Genomic_DNA"/>
</dbReference>
<protein>
    <submittedName>
        <fullName evidence="1">Uncharacterized protein</fullName>
    </submittedName>
</protein>
<evidence type="ECO:0000313" key="2">
    <source>
        <dbReference type="Proteomes" id="UP000237000"/>
    </source>
</evidence>
<name>A0A2P5C709_TREOI</name>
<reference evidence="2" key="1">
    <citation type="submission" date="2016-06" db="EMBL/GenBank/DDBJ databases">
        <title>Parallel loss of symbiosis genes in relatives of nitrogen-fixing non-legume Parasponia.</title>
        <authorList>
            <person name="Van Velzen R."/>
            <person name="Holmer R."/>
            <person name="Bu F."/>
            <person name="Rutten L."/>
            <person name="Van Zeijl A."/>
            <person name="Liu W."/>
            <person name="Santuari L."/>
            <person name="Cao Q."/>
            <person name="Sharma T."/>
            <person name="Shen D."/>
            <person name="Roswanjaya Y."/>
            <person name="Wardhani T."/>
            <person name="Kalhor M.S."/>
            <person name="Jansen J."/>
            <person name="Van den Hoogen J."/>
            <person name="Gungor B."/>
            <person name="Hartog M."/>
            <person name="Hontelez J."/>
            <person name="Verver J."/>
            <person name="Yang W.-C."/>
            <person name="Schijlen E."/>
            <person name="Repin R."/>
            <person name="Schilthuizen M."/>
            <person name="Schranz E."/>
            <person name="Heidstra R."/>
            <person name="Miyata K."/>
            <person name="Fedorova E."/>
            <person name="Kohlen W."/>
            <person name="Bisseling T."/>
            <person name="Smit S."/>
            <person name="Geurts R."/>
        </authorList>
    </citation>
    <scope>NUCLEOTIDE SEQUENCE [LARGE SCALE GENOMIC DNA]</scope>
    <source>
        <strain evidence="2">cv. RG33-2</strain>
    </source>
</reference>
<organism evidence="1 2">
    <name type="scientific">Trema orientale</name>
    <name type="common">Charcoal tree</name>
    <name type="synonym">Celtis orientalis</name>
    <dbReference type="NCBI Taxonomy" id="63057"/>
    <lineage>
        <taxon>Eukaryota</taxon>
        <taxon>Viridiplantae</taxon>
        <taxon>Streptophyta</taxon>
        <taxon>Embryophyta</taxon>
        <taxon>Tracheophyta</taxon>
        <taxon>Spermatophyta</taxon>
        <taxon>Magnoliopsida</taxon>
        <taxon>eudicotyledons</taxon>
        <taxon>Gunneridae</taxon>
        <taxon>Pentapetalae</taxon>
        <taxon>rosids</taxon>
        <taxon>fabids</taxon>
        <taxon>Rosales</taxon>
        <taxon>Cannabaceae</taxon>
        <taxon>Trema</taxon>
    </lineage>
</organism>
<proteinExistence type="predicted"/>